<name>A0A1G1W188_9BACT</name>
<evidence type="ECO:0000313" key="1">
    <source>
        <dbReference type="EMBL" id="OGY21439.1"/>
    </source>
</evidence>
<sequence>MKGRKRDFVTDARKMMSAHFGKFTKGRRKFIPMALLLALLILFGVGASVIMIMGLVGIYAIIVVFRMNSEWIRKEEKRMKK</sequence>
<dbReference type="Proteomes" id="UP000176723">
    <property type="component" value="Unassembled WGS sequence"/>
</dbReference>
<proteinExistence type="predicted"/>
<accession>A0A1G1W188</accession>
<dbReference type="AlphaFoldDB" id="A0A1G1W188"/>
<dbReference type="EMBL" id="MHCL01000011">
    <property type="protein sequence ID" value="OGY21439.1"/>
    <property type="molecule type" value="Genomic_DNA"/>
</dbReference>
<evidence type="ECO:0000313" key="2">
    <source>
        <dbReference type="Proteomes" id="UP000176723"/>
    </source>
</evidence>
<comment type="caution">
    <text evidence="1">The sequence shown here is derived from an EMBL/GenBank/DDBJ whole genome shotgun (WGS) entry which is preliminary data.</text>
</comment>
<protein>
    <recommendedName>
        <fullName evidence="3">DUF4342 domain-containing protein</fullName>
    </recommendedName>
</protein>
<evidence type="ECO:0008006" key="3">
    <source>
        <dbReference type="Google" id="ProtNLM"/>
    </source>
</evidence>
<gene>
    <name evidence="1" type="ORF">A3A65_00265</name>
</gene>
<organism evidence="1 2">
    <name type="scientific">Candidatus Chisholmbacteria bacterium RIFCSPLOWO2_01_FULL_49_14</name>
    <dbReference type="NCBI Taxonomy" id="1797593"/>
    <lineage>
        <taxon>Bacteria</taxon>
        <taxon>Candidatus Chisholmiibacteriota</taxon>
    </lineage>
</organism>
<dbReference type="STRING" id="1797593.A3A65_00265"/>
<reference evidence="1 2" key="1">
    <citation type="journal article" date="2016" name="Nat. Commun.">
        <title>Thousands of microbial genomes shed light on interconnected biogeochemical processes in an aquifer system.</title>
        <authorList>
            <person name="Anantharaman K."/>
            <person name="Brown C.T."/>
            <person name="Hug L.A."/>
            <person name="Sharon I."/>
            <person name="Castelle C.J."/>
            <person name="Probst A.J."/>
            <person name="Thomas B.C."/>
            <person name="Singh A."/>
            <person name="Wilkins M.J."/>
            <person name="Karaoz U."/>
            <person name="Brodie E.L."/>
            <person name="Williams K.H."/>
            <person name="Hubbard S.S."/>
            <person name="Banfield J.F."/>
        </authorList>
    </citation>
    <scope>NUCLEOTIDE SEQUENCE [LARGE SCALE GENOMIC DNA]</scope>
</reference>